<dbReference type="Pfam" id="PF02362">
    <property type="entry name" value="B3"/>
    <property type="match status" value="1"/>
</dbReference>
<evidence type="ECO:0000256" key="3">
    <source>
        <dbReference type="ARBA" id="ARBA00023125"/>
    </source>
</evidence>
<comment type="subcellular location">
    <subcellularLocation>
        <location evidence="1">Nucleus</location>
    </subcellularLocation>
</comment>
<keyword evidence="4" id="KW-0804">Transcription</keyword>
<dbReference type="GO" id="GO:0005634">
    <property type="term" value="C:nucleus"/>
    <property type="evidence" value="ECO:0007669"/>
    <property type="project" value="UniProtKB-SubCell"/>
</dbReference>
<feature type="domain" description="TF-B3" evidence="6">
    <location>
        <begin position="133"/>
        <end position="227"/>
    </location>
</feature>
<dbReference type="SMART" id="SM01019">
    <property type="entry name" value="B3"/>
    <property type="match status" value="1"/>
</dbReference>
<dbReference type="InterPro" id="IPR003340">
    <property type="entry name" value="B3_DNA-bd"/>
</dbReference>
<dbReference type="AlphaFoldDB" id="A0A6A2Y6F7"/>
<evidence type="ECO:0000313" key="8">
    <source>
        <dbReference type="Proteomes" id="UP000436088"/>
    </source>
</evidence>
<dbReference type="PANTHER" id="PTHR31920">
    <property type="entry name" value="B3 DOMAIN-CONTAINING"/>
    <property type="match status" value="1"/>
</dbReference>
<accession>A0A6A2Y6F7</accession>
<keyword evidence="8" id="KW-1185">Reference proteome</keyword>
<evidence type="ECO:0000256" key="4">
    <source>
        <dbReference type="ARBA" id="ARBA00023163"/>
    </source>
</evidence>
<dbReference type="Gene3D" id="2.40.330.10">
    <property type="entry name" value="DNA-binding pseudobarrel domain"/>
    <property type="match status" value="2"/>
</dbReference>
<dbReference type="PANTHER" id="PTHR31920:SF108">
    <property type="entry name" value="B3 DOMAIN-CONTAINING TRANSCRIPTION FACTOR VRN1-LIKE"/>
    <property type="match status" value="1"/>
</dbReference>
<dbReference type="InterPro" id="IPR050655">
    <property type="entry name" value="Plant_B3_domain"/>
</dbReference>
<sequence length="228" mass="26209">MPLPFFHKLILPSILQDRKLRIPDNFVKSINDELSVAAALTVPDAHVWRVGIKKCDNKHLFRVPKLENSVGWSGEVNHNAAKSVNNQAIRDEQDLSMGMKMMWKCAMDFKKALHPERERAMNAVTAFKPTNPFCRVVLRPSYHTGDVLWLPSCFAEHLSGVSGFIKLQLPDGRQWPVRCLHRGSKAKFIQEWYEFTMENNFGEGDVCVFEVLRSREFVIKVTVFHVTD</sequence>
<dbReference type="PROSITE" id="PS50863">
    <property type="entry name" value="B3"/>
    <property type="match status" value="1"/>
</dbReference>
<reference evidence="7" key="1">
    <citation type="submission" date="2019-09" db="EMBL/GenBank/DDBJ databases">
        <title>Draft genome information of white flower Hibiscus syriacus.</title>
        <authorList>
            <person name="Kim Y.-M."/>
        </authorList>
    </citation>
    <scope>NUCLEOTIDE SEQUENCE [LARGE SCALE GENOMIC DNA]</scope>
    <source>
        <strain evidence="7">YM2019G1</strain>
    </source>
</reference>
<dbReference type="EMBL" id="VEPZ02001327">
    <property type="protein sequence ID" value="KAE8680020.1"/>
    <property type="molecule type" value="Genomic_DNA"/>
</dbReference>
<keyword evidence="5" id="KW-0539">Nucleus</keyword>
<dbReference type="GO" id="GO:0003677">
    <property type="term" value="F:DNA binding"/>
    <property type="evidence" value="ECO:0007669"/>
    <property type="project" value="UniProtKB-KW"/>
</dbReference>
<dbReference type="Proteomes" id="UP000436088">
    <property type="component" value="Unassembled WGS sequence"/>
</dbReference>
<keyword evidence="2" id="KW-0805">Transcription regulation</keyword>
<evidence type="ECO:0000256" key="5">
    <source>
        <dbReference type="ARBA" id="ARBA00023242"/>
    </source>
</evidence>
<evidence type="ECO:0000256" key="1">
    <source>
        <dbReference type="ARBA" id="ARBA00004123"/>
    </source>
</evidence>
<evidence type="ECO:0000259" key="6">
    <source>
        <dbReference type="PROSITE" id="PS50863"/>
    </source>
</evidence>
<protein>
    <submittedName>
        <fullName evidence="7">B3 domain-containing transcription factor VRN1</fullName>
    </submittedName>
</protein>
<comment type="caution">
    <text evidence="7">The sequence shown here is derived from an EMBL/GenBank/DDBJ whole genome shotgun (WGS) entry which is preliminary data.</text>
</comment>
<proteinExistence type="predicted"/>
<evidence type="ECO:0000256" key="2">
    <source>
        <dbReference type="ARBA" id="ARBA00023015"/>
    </source>
</evidence>
<evidence type="ECO:0000313" key="7">
    <source>
        <dbReference type="EMBL" id="KAE8680020.1"/>
    </source>
</evidence>
<gene>
    <name evidence="7" type="ORF">F3Y22_tig00111392pilonHSYRG00144</name>
</gene>
<dbReference type="CDD" id="cd10017">
    <property type="entry name" value="B3_DNA"/>
    <property type="match status" value="1"/>
</dbReference>
<keyword evidence="3" id="KW-0238">DNA-binding</keyword>
<dbReference type="SUPFAM" id="SSF101936">
    <property type="entry name" value="DNA-binding pseudobarrel domain"/>
    <property type="match status" value="2"/>
</dbReference>
<dbReference type="InterPro" id="IPR015300">
    <property type="entry name" value="DNA-bd_pseudobarrel_sf"/>
</dbReference>
<name>A0A6A2Y6F7_HIBSY</name>
<organism evidence="7 8">
    <name type="scientific">Hibiscus syriacus</name>
    <name type="common">Rose of Sharon</name>
    <dbReference type="NCBI Taxonomy" id="106335"/>
    <lineage>
        <taxon>Eukaryota</taxon>
        <taxon>Viridiplantae</taxon>
        <taxon>Streptophyta</taxon>
        <taxon>Embryophyta</taxon>
        <taxon>Tracheophyta</taxon>
        <taxon>Spermatophyta</taxon>
        <taxon>Magnoliopsida</taxon>
        <taxon>eudicotyledons</taxon>
        <taxon>Gunneridae</taxon>
        <taxon>Pentapetalae</taxon>
        <taxon>rosids</taxon>
        <taxon>malvids</taxon>
        <taxon>Malvales</taxon>
        <taxon>Malvaceae</taxon>
        <taxon>Malvoideae</taxon>
        <taxon>Hibiscus</taxon>
    </lineage>
</organism>